<gene>
    <name evidence="1" type="ORF">HCCG_00016</name>
</gene>
<evidence type="ECO:0000313" key="1">
    <source>
        <dbReference type="EMBL" id="EFR45470.1"/>
    </source>
</evidence>
<sequence>ERDRLNNDIVDLTFRLQKLGYLWTRSESECKTIDVIQPSTRCIVMSK</sequence>
<reference evidence="2" key="1">
    <citation type="journal article" date="2014" name="Genome Announc.">
        <title>Draft genome sequences of six enterohepatic helicobacter species isolated from humans and one from rhesus macaques.</title>
        <authorList>
            <person name="Shen Z."/>
            <person name="Sheh A."/>
            <person name="Young S.K."/>
            <person name="Abouelliel A."/>
            <person name="Ward D.V."/>
            <person name="Earl A.M."/>
            <person name="Fox J.G."/>
        </authorList>
    </citation>
    <scope>NUCLEOTIDE SEQUENCE [LARGE SCALE GENOMIC DNA]</scope>
    <source>
        <strain evidence="2">CCUG 18818</strain>
    </source>
</reference>
<organism evidence="1 2">
    <name type="scientific">Helicobacter cinaedi CCUG 18818 = ATCC BAA-847</name>
    <dbReference type="NCBI Taxonomy" id="537971"/>
    <lineage>
        <taxon>Bacteria</taxon>
        <taxon>Pseudomonadati</taxon>
        <taxon>Campylobacterota</taxon>
        <taxon>Epsilonproteobacteria</taxon>
        <taxon>Campylobacterales</taxon>
        <taxon>Helicobacteraceae</taxon>
        <taxon>Helicobacter</taxon>
    </lineage>
</organism>
<name>A0ABN0B8M9_9HELI</name>
<feature type="non-terminal residue" evidence="1">
    <location>
        <position position="1"/>
    </location>
</feature>
<keyword evidence="2" id="KW-1185">Reference proteome</keyword>
<accession>A0ABN0B8M9</accession>
<evidence type="ECO:0000313" key="2">
    <source>
        <dbReference type="Proteomes" id="UP000005755"/>
    </source>
</evidence>
<dbReference type="EMBL" id="DS990391">
    <property type="protein sequence ID" value="EFR45470.1"/>
    <property type="molecule type" value="Genomic_DNA"/>
</dbReference>
<proteinExistence type="predicted"/>
<dbReference type="Proteomes" id="UP000005755">
    <property type="component" value="Unassembled WGS sequence"/>
</dbReference>
<protein>
    <submittedName>
        <fullName evidence="1">Uncharacterized protein</fullName>
    </submittedName>
</protein>